<gene>
    <name evidence="2" type="ORF">B296_00040931</name>
</gene>
<dbReference type="AlphaFoldDB" id="A0A426X6J8"/>
<feature type="compositionally biased region" description="Basic residues" evidence="1">
    <location>
        <begin position="95"/>
        <end position="109"/>
    </location>
</feature>
<feature type="compositionally biased region" description="Low complexity" evidence="1">
    <location>
        <begin position="76"/>
        <end position="87"/>
    </location>
</feature>
<dbReference type="Proteomes" id="UP000287651">
    <property type="component" value="Unassembled WGS sequence"/>
</dbReference>
<evidence type="ECO:0000313" key="2">
    <source>
        <dbReference type="EMBL" id="RRT35070.1"/>
    </source>
</evidence>
<comment type="caution">
    <text evidence="2">The sequence shown here is derived from an EMBL/GenBank/DDBJ whole genome shotgun (WGS) entry which is preliminary data.</text>
</comment>
<dbReference type="EMBL" id="AMZH03025628">
    <property type="protein sequence ID" value="RRT35070.1"/>
    <property type="molecule type" value="Genomic_DNA"/>
</dbReference>
<feature type="region of interest" description="Disordered" evidence="1">
    <location>
        <begin position="43"/>
        <end position="143"/>
    </location>
</feature>
<protein>
    <submittedName>
        <fullName evidence="2">Uncharacterized protein</fullName>
    </submittedName>
</protein>
<sequence>MRLWQREEEDDGWPVVRTATADGRRQWPWPARDATATAVFWRRKRGQRSRSGLRRLQWQRKQGAGAAAGKEEKKITAVATVGGKAAGSRGDWRRGQRQHAVGRRRRRRTAAAQRGPVRAAAAGEQRGPARDAEEEGSTVRCSRGARGWERWAQLVRARREGGSGGPARAVAAGSDEDAREEGEEGAAGEATEEGYGRW</sequence>
<feature type="compositionally biased region" description="Low complexity" evidence="1">
    <location>
        <begin position="54"/>
        <end position="68"/>
    </location>
</feature>
<name>A0A426X6J8_ENSVE</name>
<feature type="region of interest" description="Disordered" evidence="1">
    <location>
        <begin position="157"/>
        <end position="198"/>
    </location>
</feature>
<feature type="compositionally biased region" description="Acidic residues" evidence="1">
    <location>
        <begin position="174"/>
        <end position="192"/>
    </location>
</feature>
<reference evidence="2 3" key="1">
    <citation type="journal article" date="2014" name="Agronomy (Basel)">
        <title>A Draft Genome Sequence for Ensete ventricosum, the Drought-Tolerant Tree Against Hunger.</title>
        <authorList>
            <person name="Harrison J."/>
            <person name="Moore K.A."/>
            <person name="Paszkiewicz K."/>
            <person name="Jones T."/>
            <person name="Grant M."/>
            <person name="Ambacheew D."/>
            <person name="Muzemil S."/>
            <person name="Studholme D.J."/>
        </authorList>
    </citation>
    <scope>NUCLEOTIDE SEQUENCE [LARGE SCALE GENOMIC DNA]</scope>
</reference>
<evidence type="ECO:0000313" key="3">
    <source>
        <dbReference type="Proteomes" id="UP000287651"/>
    </source>
</evidence>
<evidence type="ECO:0000256" key="1">
    <source>
        <dbReference type="SAM" id="MobiDB-lite"/>
    </source>
</evidence>
<organism evidence="2 3">
    <name type="scientific">Ensete ventricosum</name>
    <name type="common">Abyssinian banana</name>
    <name type="synonym">Musa ensete</name>
    <dbReference type="NCBI Taxonomy" id="4639"/>
    <lineage>
        <taxon>Eukaryota</taxon>
        <taxon>Viridiplantae</taxon>
        <taxon>Streptophyta</taxon>
        <taxon>Embryophyta</taxon>
        <taxon>Tracheophyta</taxon>
        <taxon>Spermatophyta</taxon>
        <taxon>Magnoliopsida</taxon>
        <taxon>Liliopsida</taxon>
        <taxon>Zingiberales</taxon>
        <taxon>Musaceae</taxon>
        <taxon>Ensete</taxon>
    </lineage>
</organism>
<feature type="compositionally biased region" description="Low complexity" evidence="1">
    <location>
        <begin position="110"/>
        <end position="123"/>
    </location>
</feature>
<feature type="compositionally biased region" description="Basic residues" evidence="1">
    <location>
        <begin position="43"/>
        <end position="53"/>
    </location>
</feature>
<accession>A0A426X6J8</accession>
<proteinExistence type="predicted"/>